<name>E0UDZ3_GLOV7</name>
<protein>
    <submittedName>
        <fullName evidence="2">Glutamine amidotransferase class-I</fullName>
    </submittedName>
</protein>
<organism evidence="2 3">
    <name type="scientific">Gloeothece verrucosa (strain PCC 7822)</name>
    <name type="common">Cyanothece sp. (strain PCC 7822)</name>
    <dbReference type="NCBI Taxonomy" id="497965"/>
    <lineage>
        <taxon>Bacteria</taxon>
        <taxon>Bacillati</taxon>
        <taxon>Cyanobacteriota</taxon>
        <taxon>Cyanophyceae</taxon>
        <taxon>Oscillatoriophycideae</taxon>
        <taxon>Chroococcales</taxon>
        <taxon>Aphanothecaceae</taxon>
        <taxon>Gloeothece</taxon>
        <taxon>Gloeothece verrucosa</taxon>
    </lineage>
</organism>
<evidence type="ECO:0000313" key="3">
    <source>
        <dbReference type="Proteomes" id="UP000008206"/>
    </source>
</evidence>
<reference evidence="3" key="1">
    <citation type="journal article" date="2011" name="MBio">
        <title>Novel metabolic attributes of the genus Cyanothece, comprising a group of unicellular nitrogen-fixing Cyanobacteria.</title>
        <authorList>
            <person name="Bandyopadhyay A."/>
            <person name="Elvitigala T."/>
            <person name="Welsh E."/>
            <person name="Stockel J."/>
            <person name="Liberton M."/>
            <person name="Min H."/>
            <person name="Sherman L.A."/>
            <person name="Pakrasi H.B."/>
        </authorList>
    </citation>
    <scope>NUCLEOTIDE SEQUENCE [LARGE SCALE GENOMIC DNA]</scope>
    <source>
        <strain evidence="3">PCC 7822</strain>
    </source>
</reference>
<dbReference type="eggNOG" id="COG0518">
    <property type="taxonomic scope" value="Bacteria"/>
</dbReference>
<sequence length="240" mass="26884">MTKPILIIKTGKTLTSIPAEKGDFEDWIISKMGISRQETIIAEVYKTFALPNFDEISGVVITGSSSMVTDHHDWSEKTAAWLVDAVRQELPILGICYGHQLLAYALGGEVGKNPKGCEFGTVDIDLDEKAAQDPLLRGLPSTIKAHICHQQSVLKLPDHAIVLASSEKDPYQAFKIGEVVWGVQFHPEFDPEISREYINFDRENLIKEQQDPDKLIEQITDTPYSNTILKRFFKVIQGDS</sequence>
<evidence type="ECO:0000259" key="1">
    <source>
        <dbReference type="Pfam" id="PF00117"/>
    </source>
</evidence>
<evidence type="ECO:0000313" key="2">
    <source>
        <dbReference type="EMBL" id="ADN12997.1"/>
    </source>
</evidence>
<dbReference type="InterPro" id="IPR044992">
    <property type="entry name" value="ChyE-like"/>
</dbReference>
<dbReference type="NCBIfam" id="NF006562">
    <property type="entry name" value="PRK09065.1"/>
    <property type="match status" value="1"/>
</dbReference>
<keyword evidence="2" id="KW-0315">Glutamine amidotransferase</keyword>
<dbReference type="AlphaFoldDB" id="E0UDZ3"/>
<dbReference type="GO" id="GO:0016740">
    <property type="term" value="F:transferase activity"/>
    <property type="evidence" value="ECO:0007669"/>
    <property type="project" value="UniProtKB-KW"/>
</dbReference>
<keyword evidence="2" id="KW-0808">Transferase</keyword>
<gene>
    <name evidence="2" type="ordered locus">Cyan7822_0987</name>
</gene>
<dbReference type="SUPFAM" id="SSF52317">
    <property type="entry name" value="Class I glutamine amidotransferase-like"/>
    <property type="match status" value="1"/>
</dbReference>
<dbReference type="PANTHER" id="PTHR42695">
    <property type="entry name" value="GLUTAMINE AMIDOTRANSFERASE YLR126C-RELATED"/>
    <property type="match status" value="1"/>
</dbReference>
<dbReference type="STRING" id="497965.Cyan7822_0987"/>
<dbReference type="InterPro" id="IPR029062">
    <property type="entry name" value="Class_I_gatase-like"/>
</dbReference>
<dbReference type="HOGENOM" id="CLU_054974_4_1_3"/>
<feature type="domain" description="Glutamine amidotransferase" evidence="1">
    <location>
        <begin position="53"/>
        <end position="198"/>
    </location>
</feature>
<dbReference type="Pfam" id="PF00117">
    <property type="entry name" value="GATase"/>
    <property type="match status" value="1"/>
</dbReference>
<dbReference type="KEGG" id="cyj:Cyan7822_0987"/>
<dbReference type="EMBL" id="CP002198">
    <property type="protein sequence ID" value="ADN12997.1"/>
    <property type="molecule type" value="Genomic_DNA"/>
</dbReference>
<keyword evidence="3" id="KW-1185">Reference proteome</keyword>
<accession>E0UDZ3</accession>
<dbReference type="GO" id="GO:0005829">
    <property type="term" value="C:cytosol"/>
    <property type="evidence" value="ECO:0007669"/>
    <property type="project" value="TreeGrafter"/>
</dbReference>
<dbReference type="PANTHER" id="PTHR42695:SF5">
    <property type="entry name" value="GLUTAMINE AMIDOTRANSFERASE YLR126C-RELATED"/>
    <property type="match status" value="1"/>
</dbReference>
<dbReference type="RefSeq" id="WP_013321105.1">
    <property type="nucleotide sequence ID" value="NC_014501.1"/>
</dbReference>
<dbReference type="Gene3D" id="3.40.50.880">
    <property type="match status" value="1"/>
</dbReference>
<dbReference type="OrthoDB" id="9813383at2"/>
<dbReference type="InterPro" id="IPR017926">
    <property type="entry name" value="GATASE"/>
</dbReference>
<dbReference type="CDD" id="cd01741">
    <property type="entry name" value="GATase1_1"/>
    <property type="match status" value="1"/>
</dbReference>
<dbReference type="Proteomes" id="UP000008206">
    <property type="component" value="Chromosome"/>
</dbReference>
<dbReference type="PROSITE" id="PS51273">
    <property type="entry name" value="GATASE_TYPE_1"/>
    <property type="match status" value="1"/>
</dbReference>
<proteinExistence type="predicted"/>